<evidence type="ECO:0000259" key="1">
    <source>
        <dbReference type="Pfam" id="PF10416"/>
    </source>
</evidence>
<evidence type="ECO:0000313" key="2">
    <source>
        <dbReference type="EMBL" id="KAK8881346.1"/>
    </source>
</evidence>
<dbReference type="Gene3D" id="1.10.10.10">
    <property type="entry name" value="Winged helix-like DNA-binding domain superfamily/Winged helix DNA-binding domain"/>
    <property type="match status" value="1"/>
</dbReference>
<protein>
    <recommendedName>
        <fullName evidence="1">Initiator binding domain-containing protein</fullName>
    </recommendedName>
</protein>
<evidence type="ECO:0000313" key="3">
    <source>
        <dbReference type="Proteomes" id="UP001470230"/>
    </source>
</evidence>
<comment type="caution">
    <text evidence="2">The sequence shown here is derived from an EMBL/GenBank/DDBJ whole genome shotgun (WGS) entry which is preliminary data.</text>
</comment>
<name>A0ABR2JSE4_9EUKA</name>
<dbReference type="Proteomes" id="UP001470230">
    <property type="component" value="Unassembled WGS sequence"/>
</dbReference>
<keyword evidence="3" id="KW-1185">Reference proteome</keyword>
<gene>
    <name evidence="2" type="ORF">M9Y10_004081</name>
</gene>
<feature type="domain" description="Initiator binding" evidence="1">
    <location>
        <begin position="11"/>
        <end position="90"/>
    </location>
</feature>
<organism evidence="2 3">
    <name type="scientific">Tritrichomonas musculus</name>
    <dbReference type="NCBI Taxonomy" id="1915356"/>
    <lineage>
        <taxon>Eukaryota</taxon>
        <taxon>Metamonada</taxon>
        <taxon>Parabasalia</taxon>
        <taxon>Tritrichomonadida</taxon>
        <taxon>Tritrichomonadidae</taxon>
        <taxon>Tritrichomonas</taxon>
    </lineage>
</organism>
<sequence>MENLRKQVLESNIRVCLYLCLTYTKENKQDINKIGVAWVSYNRFILNFGIFANFIGKKQDTIKHHLNNHGFTTCRISSSDKRKYFDDLNNGLPYPGKWAAREHQYFNKDSSLQEAHSLEFFTSKSRKNRINATDNRLERVNSPQENMDFFNFSSGAEDQYCEELYLEEFCLNTP</sequence>
<dbReference type="InterPro" id="IPR036388">
    <property type="entry name" value="WH-like_DNA-bd_sf"/>
</dbReference>
<accession>A0ABR2JSE4</accession>
<dbReference type="EMBL" id="JAPFFF010000010">
    <property type="protein sequence ID" value="KAK8881346.1"/>
    <property type="molecule type" value="Genomic_DNA"/>
</dbReference>
<dbReference type="Pfam" id="PF10416">
    <property type="entry name" value="IBD"/>
    <property type="match status" value="1"/>
</dbReference>
<reference evidence="2 3" key="1">
    <citation type="submission" date="2024-04" db="EMBL/GenBank/DDBJ databases">
        <title>Tritrichomonas musculus Genome.</title>
        <authorList>
            <person name="Alves-Ferreira E."/>
            <person name="Grigg M."/>
            <person name="Lorenzi H."/>
            <person name="Galac M."/>
        </authorList>
    </citation>
    <scope>NUCLEOTIDE SEQUENCE [LARGE SCALE GENOMIC DNA]</scope>
    <source>
        <strain evidence="2 3">EAF2021</strain>
    </source>
</reference>
<dbReference type="InterPro" id="IPR018845">
    <property type="entry name" value="Initiator-bd"/>
</dbReference>
<proteinExistence type="predicted"/>